<feature type="compositionally biased region" description="Polar residues" evidence="1">
    <location>
        <begin position="1"/>
        <end position="38"/>
    </location>
</feature>
<feature type="compositionally biased region" description="Acidic residues" evidence="1">
    <location>
        <begin position="128"/>
        <end position="144"/>
    </location>
</feature>
<feature type="compositionally biased region" description="Basic and acidic residues" evidence="1">
    <location>
        <begin position="117"/>
        <end position="127"/>
    </location>
</feature>
<dbReference type="EMBL" id="PTQR01000028">
    <property type="protein sequence ID" value="TKX25424.1"/>
    <property type="molecule type" value="Genomic_DNA"/>
</dbReference>
<evidence type="ECO:0000313" key="3">
    <source>
        <dbReference type="Proteomes" id="UP000308133"/>
    </source>
</evidence>
<accession>A0A4U7BAZ3</accession>
<evidence type="ECO:0000256" key="1">
    <source>
        <dbReference type="SAM" id="MobiDB-lite"/>
    </source>
</evidence>
<reference evidence="2 3" key="1">
    <citation type="submission" date="2018-02" db="EMBL/GenBank/DDBJ databases">
        <title>Draft genome sequences of Elsinoe sp., causing black scab on jojoba.</title>
        <authorList>
            <person name="Stodart B."/>
            <person name="Jeffress S."/>
            <person name="Ash G."/>
            <person name="Arun Chinnappa K."/>
        </authorList>
    </citation>
    <scope>NUCLEOTIDE SEQUENCE [LARGE SCALE GENOMIC DNA]</scope>
    <source>
        <strain evidence="2 3">Hillstone_2</strain>
    </source>
</reference>
<feature type="compositionally biased region" description="Basic and acidic residues" evidence="1">
    <location>
        <begin position="171"/>
        <end position="180"/>
    </location>
</feature>
<name>A0A4U7BAZ3_9PEZI</name>
<feature type="region of interest" description="Disordered" evidence="1">
    <location>
        <begin position="1"/>
        <end position="189"/>
    </location>
</feature>
<dbReference type="AlphaFoldDB" id="A0A4U7BAZ3"/>
<feature type="compositionally biased region" description="Gly residues" evidence="1">
    <location>
        <begin position="329"/>
        <end position="342"/>
    </location>
</feature>
<proteinExistence type="predicted"/>
<protein>
    <submittedName>
        <fullName evidence="2">Uncharacterized protein</fullName>
    </submittedName>
</protein>
<organism evidence="2 3">
    <name type="scientific">Elsinoe australis</name>
    <dbReference type="NCBI Taxonomy" id="40998"/>
    <lineage>
        <taxon>Eukaryota</taxon>
        <taxon>Fungi</taxon>
        <taxon>Dikarya</taxon>
        <taxon>Ascomycota</taxon>
        <taxon>Pezizomycotina</taxon>
        <taxon>Dothideomycetes</taxon>
        <taxon>Dothideomycetidae</taxon>
        <taxon>Myriangiales</taxon>
        <taxon>Elsinoaceae</taxon>
        <taxon>Elsinoe</taxon>
    </lineage>
</organism>
<feature type="compositionally biased region" description="Basic and acidic residues" evidence="1">
    <location>
        <begin position="299"/>
        <end position="320"/>
    </location>
</feature>
<gene>
    <name evidence="2" type="ORF">C1H76_2072</name>
</gene>
<sequence>MNPSLNNSEHTVSLETTAETSQNEQMTNSTEGGVSLQQHDSDRTSEVEVSTETTDATVVSEAEDTSGMTNTDTHTETDAICETTDTTAASELGVKATTVPTRNPALTKTTVKGRKTTRADGKGKLLELEDSTSSEEAESTDGDETTTPPPKTPGYVRRQYKTEEEAEDEREIGRDRDDRRKHTRQAKKYMGPLMQKNFHALENDHGSSELRRFRGTVQPQNKVLADIIGLQNEVPRVMPGPRRKKTRTTIGREGREMMEDDEYDNEDILIYMQKAVGKAKKTTAKKSSGGVKKGSTRKRAAEKTTHQKIDDKLAGRKGDPENDDDEDGNGGLGGNGNGGGIGAPMEVGK</sequence>
<feature type="compositionally biased region" description="Low complexity" evidence="1">
    <location>
        <begin position="47"/>
        <end position="60"/>
    </location>
</feature>
<dbReference type="Proteomes" id="UP000308133">
    <property type="component" value="Unassembled WGS sequence"/>
</dbReference>
<feature type="region of interest" description="Disordered" evidence="1">
    <location>
        <begin position="277"/>
        <end position="349"/>
    </location>
</feature>
<comment type="caution">
    <text evidence="2">The sequence shown here is derived from an EMBL/GenBank/DDBJ whole genome shotgun (WGS) entry which is preliminary data.</text>
</comment>
<evidence type="ECO:0000313" key="2">
    <source>
        <dbReference type="EMBL" id="TKX25424.1"/>
    </source>
</evidence>